<dbReference type="GO" id="GO:0005975">
    <property type="term" value="P:carbohydrate metabolic process"/>
    <property type="evidence" value="ECO:0007669"/>
    <property type="project" value="InterPro"/>
</dbReference>
<dbReference type="RefSeq" id="XP_010266273.1">
    <property type="nucleotide sequence ID" value="XM_010267971.2"/>
</dbReference>
<dbReference type="GO" id="GO:0004650">
    <property type="term" value="F:polygalacturonase activity"/>
    <property type="evidence" value="ECO:0007669"/>
    <property type="project" value="InterPro"/>
</dbReference>
<dbReference type="KEGG" id="nnu:104603814"/>
<dbReference type="InterPro" id="IPR000743">
    <property type="entry name" value="Glyco_hydro_28"/>
</dbReference>
<dbReference type="InterPro" id="IPR006626">
    <property type="entry name" value="PbH1"/>
</dbReference>
<proteinExistence type="inferred from homology"/>
<keyword evidence="4" id="KW-0964">Secreted</keyword>
<evidence type="ECO:0000256" key="2">
    <source>
        <dbReference type="ARBA" id="ARBA00008834"/>
    </source>
</evidence>
<comment type="similarity">
    <text evidence="2 8">Belongs to the glycosyl hydrolase 28 family.</text>
</comment>
<keyword evidence="9" id="KW-1185">Reference proteome</keyword>
<keyword evidence="3" id="KW-0134">Cell wall</keyword>
<organism evidence="9 10">
    <name type="scientific">Nelumbo nucifera</name>
    <name type="common">Sacred lotus</name>
    <dbReference type="NCBI Taxonomy" id="4432"/>
    <lineage>
        <taxon>Eukaryota</taxon>
        <taxon>Viridiplantae</taxon>
        <taxon>Streptophyta</taxon>
        <taxon>Embryophyta</taxon>
        <taxon>Tracheophyta</taxon>
        <taxon>Spermatophyta</taxon>
        <taxon>Magnoliopsida</taxon>
        <taxon>Proteales</taxon>
        <taxon>Nelumbonaceae</taxon>
        <taxon>Nelumbo</taxon>
    </lineage>
</organism>
<reference evidence="10" key="1">
    <citation type="submission" date="2025-08" db="UniProtKB">
        <authorList>
            <consortium name="RefSeq"/>
        </authorList>
    </citation>
    <scope>IDENTIFICATION</scope>
</reference>
<dbReference type="AlphaFoldDB" id="A0A1U8ATR9"/>
<dbReference type="GO" id="GO:0071555">
    <property type="term" value="P:cell wall organization"/>
    <property type="evidence" value="ECO:0007669"/>
    <property type="project" value="UniProtKB-KW"/>
</dbReference>
<dbReference type="OMA" id="FVNNKNM"/>
<evidence type="ECO:0000256" key="3">
    <source>
        <dbReference type="ARBA" id="ARBA00022512"/>
    </source>
</evidence>
<evidence type="ECO:0000256" key="4">
    <source>
        <dbReference type="ARBA" id="ARBA00022525"/>
    </source>
</evidence>
<dbReference type="SMART" id="SM00710">
    <property type="entry name" value="PbH1"/>
    <property type="match status" value="5"/>
</dbReference>
<name>A0A1U8ATR9_NELNU</name>
<dbReference type="STRING" id="4432.A0A1U8ATR9"/>
<dbReference type="InterPro" id="IPR011050">
    <property type="entry name" value="Pectin_lyase_fold/virulence"/>
</dbReference>
<dbReference type="OrthoDB" id="187139at2759"/>
<evidence type="ECO:0000256" key="1">
    <source>
        <dbReference type="ARBA" id="ARBA00004191"/>
    </source>
</evidence>
<evidence type="ECO:0000313" key="9">
    <source>
        <dbReference type="Proteomes" id="UP000189703"/>
    </source>
</evidence>
<dbReference type="eggNOG" id="ENOG502QV2R">
    <property type="taxonomic scope" value="Eukaryota"/>
</dbReference>
<evidence type="ECO:0000313" key="10">
    <source>
        <dbReference type="RefSeq" id="XP_010266273.1"/>
    </source>
</evidence>
<keyword evidence="5 8" id="KW-0378">Hydrolase</keyword>
<dbReference type="FunCoup" id="A0A1U8ATR9">
    <property type="interactions" value="99"/>
</dbReference>
<protein>
    <submittedName>
        <fullName evidence="10">Exopolygalacturonase-like</fullName>
    </submittedName>
</protein>
<dbReference type="PANTHER" id="PTHR31375">
    <property type="match status" value="1"/>
</dbReference>
<dbReference type="InterPro" id="IPR012334">
    <property type="entry name" value="Pectin_lyas_fold"/>
</dbReference>
<evidence type="ECO:0000256" key="7">
    <source>
        <dbReference type="ARBA" id="ARBA00023316"/>
    </source>
</evidence>
<keyword evidence="6 8" id="KW-0326">Glycosidase</keyword>
<dbReference type="Pfam" id="PF00295">
    <property type="entry name" value="Glyco_hydro_28"/>
    <property type="match status" value="1"/>
</dbReference>
<dbReference type="PROSITE" id="PS00502">
    <property type="entry name" value="POLYGALACTURONASE"/>
    <property type="match status" value="1"/>
</dbReference>
<evidence type="ECO:0000256" key="8">
    <source>
        <dbReference type="RuleBase" id="RU361169"/>
    </source>
</evidence>
<sequence>MRVKIEFCLLLLCLFVLNEIVSGGKVSPPRTRRTKSSDGNGRPVRTLTANESSSGTFNVISYGAKGDGKHDDSQAFAEAWKAACGASGTVTLEIPKATYLVGPVKFSGPCTNVKSITVDMKGYLKATTDLKMYGKTDDWIEFGWVDGLTLTGDGTFDGQGAESWSFNKCPVTKNCQVLPTNVKFVAMTNTVVRGITSLNSKFFHMGLIDCKNFVGSEIRISAPENSPNTDGIHIERCTGVEIYHSSIGTGDDCISIGHGNSQVTISGVTCGPGHGISIGSLGRYQNEGDVTGVTVRDCTISGTTNGVRIKTWENSPSSTVASNMTFQDIVVNNVANPIIIDQTYCPYVSCSSTAPSRVKLQDLHFKNIRGTSSSPVAVMLECSKGVPCQNVNLHDVHIELMTGGTAKSSCQNIKATYSGTQIPAPCPV</sequence>
<comment type="subcellular location">
    <subcellularLocation>
        <location evidence="1">Secreted</location>
        <location evidence="1">Cell wall</location>
    </subcellularLocation>
</comment>
<dbReference type="GeneID" id="104603814"/>
<evidence type="ECO:0000256" key="6">
    <source>
        <dbReference type="ARBA" id="ARBA00023295"/>
    </source>
</evidence>
<dbReference type="Proteomes" id="UP000189703">
    <property type="component" value="Unplaced"/>
</dbReference>
<evidence type="ECO:0000256" key="5">
    <source>
        <dbReference type="ARBA" id="ARBA00022801"/>
    </source>
</evidence>
<gene>
    <name evidence="10" type="primary">LOC104603814</name>
</gene>
<dbReference type="SUPFAM" id="SSF51126">
    <property type="entry name" value="Pectin lyase-like"/>
    <property type="match status" value="1"/>
</dbReference>
<keyword evidence="7" id="KW-0961">Cell wall biogenesis/degradation</keyword>
<dbReference type="FunFam" id="2.160.20.10:FF:000004">
    <property type="entry name" value="Pectin lyase-like superfamily protein"/>
    <property type="match status" value="1"/>
</dbReference>
<dbReference type="Gene3D" id="2.160.20.10">
    <property type="entry name" value="Single-stranded right-handed beta-helix, Pectin lyase-like"/>
    <property type="match status" value="1"/>
</dbReference>
<accession>A0A1U8ATR9</accession>